<feature type="compositionally biased region" description="Low complexity" evidence="1">
    <location>
        <begin position="66"/>
        <end position="81"/>
    </location>
</feature>
<accession>A0A1X7VQN2</accession>
<dbReference type="AlphaFoldDB" id="A0A1X7VQN2"/>
<protein>
    <submittedName>
        <fullName evidence="2">Uncharacterized protein</fullName>
    </submittedName>
</protein>
<dbReference type="EnsemblMetazoa" id="Aqu2.1.42666_001">
    <property type="protein sequence ID" value="Aqu2.1.42666_001"/>
    <property type="gene ID" value="Aqu2.1.42666"/>
</dbReference>
<evidence type="ECO:0000313" key="2">
    <source>
        <dbReference type="EnsemblMetazoa" id="Aqu2.1.42666_001"/>
    </source>
</evidence>
<name>A0A1X7VQN2_AMPQE</name>
<dbReference type="InParanoid" id="A0A1X7VQN2"/>
<reference evidence="2" key="1">
    <citation type="submission" date="2017-05" db="UniProtKB">
        <authorList>
            <consortium name="EnsemblMetazoa"/>
        </authorList>
    </citation>
    <scope>IDENTIFICATION</scope>
</reference>
<evidence type="ECO:0000256" key="1">
    <source>
        <dbReference type="SAM" id="MobiDB-lite"/>
    </source>
</evidence>
<sequence length="147" mass="16635">MIRRALIARRKEKERDSLRYTREEGYEDQLVDVEAIDIEEAEKLSACDENTEDTLSTLVKKRFSDDTSIPSSSKSSSVSPRKAPRSNIAESANNKYSFAGNYGFGVRVGKPTPPSSSAVDCSEWYYTLVMATYRSFVLHWIILLHSL</sequence>
<organism evidence="2">
    <name type="scientific">Amphimedon queenslandica</name>
    <name type="common">Sponge</name>
    <dbReference type="NCBI Taxonomy" id="400682"/>
    <lineage>
        <taxon>Eukaryota</taxon>
        <taxon>Metazoa</taxon>
        <taxon>Porifera</taxon>
        <taxon>Demospongiae</taxon>
        <taxon>Heteroscleromorpha</taxon>
        <taxon>Haplosclerida</taxon>
        <taxon>Niphatidae</taxon>
        <taxon>Amphimedon</taxon>
    </lineage>
</organism>
<feature type="region of interest" description="Disordered" evidence="1">
    <location>
        <begin position="64"/>
        <end position="90"/>
    </location>
</feature>
<proteinExistence type="predicted"/>